<sequence>MSVGMIATFIYHLTHNMLYEGYIPNRLPGTPAIALFDETTSRPAIVCVPGTVTA</sequence>
<gene>
    <name evidence="1" type="ORF">GCM10011355_09270</name>
</gene>
<evidence type="ECO:0000313" key="2">
    <source>
        <dbReference type="Proteomes" id="UP000621856"/>
    </source>
</evidence>
<dbReference type="Proteomes" id="UP000621856">
    <property type="component" value="Unassembled WGS sequence"/>
</dbReference>
<comment type="caution">
    <text evidence="1">The sequence shown here is derived from an EMBL/GenBank/DDBJ whole genome shotgun (WGS) entry which is preliminary data.</text>
</comment>
<accession>A0A8J3A265</accession>
<dbReference type="AlphaFoldDB" id="A0A8J3A265"/>
<reference evidence="1" key="2">
    <citation type="submission" date="2020-09" db="EMBL/GenBank/DDBJ databases">
        <authorList>
            <person name="Sun Q."/>
            <person name="Zhou Y."/>
        </authorList>
    </citation>
    <scope>NUCLEOTIDE SEQUENCE</scope>
    <source>
        <strain evidence="1">CGMCC 1.14984</strain>
    </source>
</reference>
<name>A0A8J3A265_9PROT</name>
<evidence type="ECO:0000313" key="1">
    <source>
        <dbReference type="EMBL" id="GGH94630.1"/>
    </source>
</evidence>
<organism evidence="1 2">
    <name type="scientific">Aquisalinus luteolus</name>
    <dbReference type="NCBI Taxonomy" id="1566827"/>
    <lineage>
        <taxon>Bacteria</taxon>
        <taxon>Pseudomonadati</taxon>
        <taxon>Pseudomonadota</taxon>
        <taxon>Alphaproteobacteria</taxon>
        <taxon>Parvularculales</taxon>
        <taxon>Parvularculaceae</taxon>
        <taxon>Aquisalinus</taxon>
    </lineage>
</organism>
<dbReference type="EMBL" id="BMGZ01000001">
    <property type="protein sequence ID" value="GGH94630.1"/>
    <property type="molecule type" value="Genomic_DNA"/>
</dbReference>
<protein>
    <submittedName>
        <fullName evidence="1">Uncharacterized protein</fullName>
    </submittedName>
</protein>
<reference evidence="1" key="1">
    <citation type="journal article" date="2014" name="Int. J. Syst. Evol. Microbiol.">
        <title>Complete genome sequence of Corynebacterium casei LMG S-19264T (=DSM 44701T), isolated from a smear-ripened cheese.</title>
        <authorList>
            <consortium name="US DOE Joint Genome Institute (JGI-PGF)"/>
            <person name="Walter F."/>
            <person name="Albersmeier A."/>
            <person name="Kalinowski J."/>
            <person name="Ruckert C."/>
        </authorList>
    </citation>
    <scope>NUCLEOTIDE SEQUENCE</scope>
    <source>
        <strain evidence="1">CGMCC 1.14984</strain>
    </source>
</reference>
<proteinExistence type="predicted"/>